<dbReference type="AlphaFoldDB" id="A0A1V6Q9G0"/>
<dbReference type="PANTHER" id="PTHR42078">
    <property type="entry name" value="GLUCAN 1, 4-ALPHA-GLUCOSIDASE"/>
    <property type="match status" value="1"/>
</dbReference>
<feature type="compositionally biased region" description="Basic and acidic residues" evidence="1">
    <location>
        <begin position="1"/>
        <end position="11"/>
    </location>
</feature>
<accession>A0A1V6Q9G0</accession>
<gene>
    <name evidence="4" type="ORF">PENANT_c009G02338</name>
</gene>
<comment type="caution">
    <text evidence="4">The sequence shown here is derived from an EMBL/GenBank/DDBJ whole genome shotgun (WGS) entry which is preliminary data.</text>
</comment>
<sequence length="704" mass="76220">MSGHISSEHSRSASRSSQTPRLSQSDSMPRHSFGRNSRVSNPNVFADEYSLEPIDADRIERPHSPSSIASSATLRENNQPPKTVSTATTENENPFGDDARLSFDEPHRSSLPQKGWGFANNRNSTASTNTTPSMIQRNQSVSSRFSIPRALSPYTGATGPSHPYGMYPQVGVSRSPSVGSTSTIRPVERPIEQSTGPQHPYAMYSQNVVEEGIDDSLIPVGFPGHNPPYQPPAGRQDDDVGDIIGPDGHTEPLPPYSRYPTGVVPKPPGTETMADLNTSPEEHRLNNETILSNEATREPPVSETSSRALVPEQSGDGNNDRNGGERAAGTTGIMAFEEKLKRKGKQTACCGLPVWTLILIATVLLIGGCIGGVIGGVLGTKKAAEASKADEEAQKSHGPPIITVTATPQMDASMISTPTNIKSVPTGHFMVPSSFKNGSGMCVDENNYGKAWKCLQSPSEFEVFVGQTKGHHSIVFDYGAPTTTFTYGPQAPYWSSSPTQALSMAVDTTDIGLGPALFFLSSFDKLVIVPEDTFSVSSLTKRTWVDDGWAQAEAYKNLKQTAQVGDKPWFCWWNNTRMEFFMYVNQSIAESASSTTSASADSKMAGSTAGAHQESKRGSDLSDYPRRIKMEERRDDPMRENPYCQQMQIRSDGGLALLSGMVVNIKENEPTPTTTYTSYNGGTVQTYTAQASYVSPCYCISLTD</sequence>
<evidence type="ECO:0000256" key="2">
    <source>
        <dbReference type="SAM" id="Phobius"/>
    </source>
</evidence>
<dbReference type="OrthoDB" id="514070at2759"/>
<feature type="region of interest" description="Disordered" evidence="1">
    <location>
        <begin position="289"/>
        <end position="327"/>
    </location>
</feature>
<evidence type="ECO:0000259" key="3">
    <source>
        <dbReference type="Pfam" id="PF25130"/>
    </source>
</evidence>
<feature type="compositionally biased region" description="Basic and acidic residues" evidence="1">
    <location>
        <begin position="613"/>
        <end position="635"/>
    </location>
</feature>
<keyword evidence="5" id="KW-1185">Reference proteome</keyword>
<protein>
    <recommendedName>
        <fullName evidence="3">DUF7820 domain-containing protein</fullName>
    </recommendedName>
</protein>
<dbReference type="STRING" id="416450.A0A1V6Q9G0"/>
<feature type="compositionally biased region" description="Polar residues" evidence="1">
    <location>
        <begin position="18"/>
        <end position="27"/>
    </location>
</feature>
<feature type="region of interest" description="Disordered" evidence="1">
    <location>
        <begin position="599"/>
        <end position="635"/>
    </location>
</feature>
<feature type="compositionally biased region" description="Basic and acidic residues" evidence="1">
    <location>
        <begin position="97"/>
        <end position="108"/>
    </location>
</feature>
<feature type="transmembrane region" description="Helical" evidence="2">
    <location>
        <begin position="352"/>
        <end position="378"/>
    </location>
</feature>
<feature type="compositionally biased region" description="Polar residues" evidence="1">
    <location>
        <begin position="64"/>
        <end position="92"/>
    </location>
</feature>
<proteinExistence type="predicted"/>
<dbReference type="Proteomes" id="UP000191672">
    <property type="component" value="Unassembled WGS sequence"/>
</dbReference>
<evidence type="ECO:0000313" key="4">
    <source>
        <dbReference type="EMBL" id="OQD85854.1"/>
    </source>
</evidence>
<feature type="compositionally biased region" description="Low complexity" evidence="1">
    <location>
        <begin position="119"/>
        <end position="131"/>
    </location>
</feature>
<reference evidence="5" key="1">
    <citation type="journal article" date="2017" name="Nat. Microbiol.">
        <title>Global analysis of biosynthetic gene clusters reveals vast potential of secondary metabolite production in Penicillium species.</title>
        <authorList>
            <person name="Nielsen J.C."/>
            <person name="Grijseels S."/>
            <person name="Prigent S."/>
            <person name="Ji B."/>
            <person name="Dainat J."/>
            <person name="Nielsen K.F."/>
            <person name="Frisvad J.C."/>
            <person name="Workman M."/>
            <person name="Nielsen J."/>
        </authorList>
    </citation>
    <scope>NUCLEOTIDE SEQUENCE [LARGE SCALE GENOMIC DNA]</scope>
    <source>
        <strain evidence="5">IBT 31811</strain>
    </source>
</reference>
<evidence type="ECO:0000313" key="5">
    <source>
        <dbReference type="Proteomes" id="UP000191672"/>
    </source>
</evidence>
<keyword evidence="2" id="KW-0812">Transmembrane</keyword>
<organism evidence="4 5">
    <name type="scientific">Penicillium antarcticum</name>
    <dbReference type="NCBI Taxonomy" id="416450"/>
    <lineage>
        <taxon>Eukaryota</taxon>
        <taxon>Fungi</taxon>
        <taxon>Dikarya</taxon>
        <taxon>Ascomycota</taxon>
        <taxon>Pezizomycotina</taxon>
        <taxon>Eurotiomycetes</taxon>
        <taxon>Eurotiomycetidae</taxon>
        <taxon>Eurotiales</taxon>
        <taxon>Aspergillaceae</taxon>
        <taxon>Penicillium</taxon>
    </lineage>
</organism>
<evidence type="ECO:0000256" key="1">
    <source>
        <dbReference type="SAM" id="MobiDB-lite"/>
    </source>
</evidence>
<feature type="domain" description="DUF7820" evidence="3">
    <location>
        <begin position="406"/>
        <end position="679"/>
    </location>
</feature>
<feature type="compositionally biased region" description="Polar residues" evidence="1">
    <location>
        <begin position="132"/>
        <end position="142"/>
    </location>
</feature>
<dbReference type="InterPro" id="IPR056722">
    <property type="entry name" value="DUF7820"/>
</dbReference>
<name>A0A1V6Q9G0_9EURO</name>
<dbReference type="Pfam" id="PF25130">
    <property type="entry name" value="DUF7820"/>
    <property type="match status" value="1"/>
</dbReference>
<dbReference type="EMBL" id="MDYN01000009">
    <property type="protein sequence ID" value="OQD85854.1"/>
    <property type="molecule type" value="Genomic_DNA"/>
</dbReference>
<feature type="compositionally biased region" description="Polar residues" evidence="1">
    <location>
        <begin position="34"/>
        <end position="43"/>
    </location>
</feature>
<dbReference type="PANTHER" id="PTHR42078:SF1">
    <property type="entry name" value="GLUCAN 1, 4-ALPHA-GLUCOSIDASE"/>
    <property type="match status" value="1"/>
</dbReference>
<keyword evidence="2" id="KW-1133">Transmembrane helix</keyword>
<feature type="region of interest" description="Disordered" evidence="1">
    <location>
        <begin position="1"/>
        <end position="142"/>
    </location>
</feature>
<keyword evidence="2" id="KW-0472">Membrane</keyword>